<accession>A0A0N4ZLJ3</accession>
<sequence length="136" mass="14733">MAPWHDVVGAALQHVHRGGDVDAPVQQQPVAGLLEHPPGQDVGAEAFFCDDRLAVAQDGLAFVVGQPRPHQLFGEVLRRIDQHHPLDPLRPRQRRQQRHPAAHGRADRDHRPLKTVDQGDGVLAPAADGGLLPVAA</sequence>
<proteinExistence type="predicted"/>
<name>A0A0N4ZLJ3_PARTI</name>
<feature type="region of interest" description="Disordered" evidence="1">
    <location>
        <begin position="83"/>
        <end position="136"/>
    </location>
</feature>
<evidence type="ECO:0000256" key="1">
    <source>
        <dbReference type="SAM" id="MobiDB-lite"/>
    </source>
</evidence>
<dbReference type="AlphaFoldDB" id="A0A0N4ZLJ3"/>
<reference evidence="3" key="1">
    <citation type="submission" date="2017-02" db="UniProtKB">
        <authorList>
            <consortium name="WormBaseParasite"/>
        </authorList>
    </citation>
    <scope>IDENTIFICATION</scope>
</reference>
<dbReference type="Proteomes" id="UP000038045">
    <property type="component" value="Unplaced"/>
</dbReference>
<evidence type="ECO:0000313" key="3">
    <source>
        <dbReference type="WBParaSite" id="PTRK_0000935700.1"/>
    </source>
</evidence>
<dbReference type="WBParaSite" id="PTRK_0000935700.1">
    <property type="protein sequence ID" value="PTRK_0000935700.1"/>
    <property type="gene ID" value="PTRK_0000935700"/>
</dbReference>
<protein>
    <submittedName>
        <fullName evidence="3">Transcriptional regulator</fullName>
    </submittedName>
</protein>
<keyword evidence="2" id="KW-1185">Reference proteome</keyword>
<evidence type="ECO:0000313" key="2">
    <source>
        <dbReference type="Proteomes" id="UP000038045"/>
    </source>
</evidence>
<feature type="compositionally biased region" description="Basic and acidic residues" evidence="1">
    <location>
        <begin position="104"/>
        <end position="114"/>
    </location>
</feature>
<organism evidence="2 3">
    <name type="scientific">Parastrongyloides trichosuri</name>
    <name type="common">Possum-specific nematode worm</name>
    <dbReference type="NCBI Taxonomy" id="131310"/>
    <lineage>
        <taxon>Eukaryota</taxon>
        <taxon>Metazoa</taxon>
        <taxon>Ecdysozoa</taxon>
        <taxon>Nematoda</taxon>
        <taxon>Chromadorea</taxon>
        <taxon>Rhabditida</taxon>
        <taxon>Tylenchina</taxon>
        <taxon>Panagrolaimomorpha</taxon>
        <taxon>Strongyloidoidea</taxon>
        <taxon>Strongyloididae</taxon>
        <taxon>Parastrongyloides</taxon>
    </lineage>
</organism>
<feature type="compositionally biased region" description="Basic residues" evidence="1">
    <location>
        <begin position="91"/>
        <end position="102"/>
    </location>
</feature>